<dbReference type="GO" id="GO:0030295">
    <property type="term" value="F:protein kinase activator activity"/>
    <property type="evidence" value="ECO:0007669"/>
    <property type="project" value="TreeGrafter"/>
</dbReference>
<dbReference type="CDD" id="cd00211">
    <property type="entry name" value="PTS_IIA_fru"/>
    <property type="match status" value="1"/>
</dbReference>
<reference evidence="4 5" key="1">
    <citation type="submission" date="2016-12" db="EMBL/GenBank/DDBJ databases">
        <authorList>
            <person name="Song W.-J."/>
            <person name="Kurnit D.M."/>
        </authorList>
    </citation>
    <scope>NUCLEOTIDE SEQUENCE [LARGE SCALE GENOMIC DNA]</scope>
    <source>
        <strain evidence="4 5">CGMCC 1.10808</strain>
    </source>
</reference>
<dbReference type="InterPro" id="IPR016152">
    <property type="entry name" value="PTrfase/Anion_transptr"/>
</dbReference>
<evidence type="ECO:0000313" key="5">
    <source>
        <dbReference type="Proteomes" id="UP000184066"/>
    </source>
</evidence>
<accession>A0A1M7TE75</accession>
<dbReference type="RefSeq" id="WP_072747461.1">
    <property type="nucleotide sequence ID" value="NZ_FOHL01000006.1"/>
</dbReference>
<dbReference type="SUPFAM" id="SSF55804">
    <property type="entry name" value="Phoshotransferase/anion transport protein"/>
    <property type="match status" value="1"/>
</dbReference>
<dbReference type="Proteomes" id="UP000184066">
    <property type="component" value="Unassembled WGS sequence"/>
</dbReference>
<organism evidence="4 5">
    <name type="scientific">Oceanicella actignis</name>
    <dbReference type="NCBI Taxonomy" id="1189325"/>
    <lineage>
        <taxon>Bacteria</taxon>
        <taxon>Pseudomonadati</taxon>
        <taxon>Pseudomonadota</taxon>
        <taxon>Alphaproteobacteria</taxon>
        <taxon>Rhodobacterales</taxon>
        <taxon>Paracoccaceae</taxon>
        <taxon>Oceanicella</taxon>
    </lineage>
</organism>
<dbReference type="GO" id="GO:0005737">
    <property type="term" value="C:cytoplasm"/>
    <property type="evidence" value="ECO:0007669"/>
    <property type="project" value="UniProtKB-SubCell"/>
</dbReference>
<dbReference type="EMBL" id="FRDL01000006">
    <property type="protein sequence ID" value="SHN69030.1"/>
    <property type="molecule type" value="Genomic_DNA"/>
</dbReference>
<sequence>MDLEKLIDPESIAPALRASSKKQMLQELANRVAERNALDARSLFDALMERERLGATAMGRGVAIPHARMPGVDRMTAYFARLEKPVDYDAPDGLPVDLVMMLLAPENAGADHLRALARVSRLLRDEGRCAKLRSTSDPAAHYALLVEDLASSNAA</sequence>
<evidence type="ECO:0000313" key="4">
    <source>
        <dbReference type="EMBL" id="SHN69030.1"/>
    </source>
</evidence>
<keyword evidence="2" id="KW-0808">Transferase</keyword>
<dbReference type="PROSITE" id="PS00372">
    <property type="entry name" value="PTS_EIIA_TYPE_2_HIS"/>
    <property type="match status" value="1"/>
</dbReference>
<dbReference type="AlphaFoldDB" id="A0A1M7TE75"/>
<keyword evidence="5" id="KW-1185">Reference proteome</keyword>
<dbReference type="Gene3D" id="3.40.930.10">
    <property type="entry name" value="Mannitol-specific EII, Chain A"/>
    <property type="match status" value="1"/>
</dbReference>
<dbReference type="InterPro" id="IPR051541">
    <property type="entry name" value="PTS_SugarTrans_NitroReg"/>
</dbReference>
<dbReference type="OrthoDB" id="95460at2"/>
<dbReference type="GO" id="GO:0016740">
    <property type="term" value="F:transferase activity"/>
    <property type="evidence" value="ECO:0007669"/>
    <property type="project" value="UniProtKB-KW"/>
</dbReference>
<evidence type="ECO:0000256" key="2">
    <source>
        <dbReference type="ARBA" id="ARBA00022679"/>
    </source>
</evidence>
<evidence type="ECO:0000256" key="1">
    <source>
        <dbReference type="ARBA" id="ARBA00004496"/>
    </source>
</evidence>
<gene>
    <name evidence="4" type="ORF">SAMN05216200_10618</name>
</gene>
<feature type="domain" description="PTS EIIA type-2" evidence="3">
    <location>
        <begin position="5"/>
        <end position="148"/>
    </location>
</feature>
<comment type="subcellular location">
    <subcellularLocation>
        <location evidence="1">Cytoplasm</location>
    </subcellularLocation>
</comment>
<dbReference type="PANTHER" id="PTHR47738:SF1">
    <property type="entry name" value="NITROGEN REGULATORY PROTEIN"/>
    <property type="match status" value="1"/>
</dbReference>
<evidence type="ECO:0000259" key="3">
    <source>
        <dbReference type="PROSITE" id="PS51094"/>
    </source>
</evidence>
<dbReference type="PROSITE" id="PS51094">
    <property type="entry name" value="PTS_EIIA_TYPE_2"/>
    <property type="match status" value="1"/>
</dbReference>
<dbReference type="InterPro" id="IPR002178">
    <property type="entry name" value="PTS_EIIA_type-2_dom"/>
</dbReference>
<dbReference type="FunFam" id="3.40.930.10:FF:000009">
    <property type="entry name" value="PTS system, fructose specific IIABC component"/>
    <property type="match status" value="1"/>
</dbReference>
<name>A0A1M7TE75_9RHOB</name>
<dbReference type="STRING" id="1189325.SAMN04488119_106184"/>
<proteinExistence type="predicted"/>
<dbReference type="PANTHER" id="PTHR47738">
    <property type="entry name" value="PTS SYSTEM FRUCTOSE-LIKE EIIA COMPONENT-RELATED"/>
    <property type="match status" value="1"/>
</dbReference>
<dbReference type="Pfam" id="PF00359">
    <property type="entry name" value="PTS_EIIA_2"/>
    <property type="match status" value="1"/>
</dbReference>
<protein>
    <submittedName>
        <fullName evidence="4">PTS system, nitrogen regulatory IIA component</fullName>
    </submittedName>
</protein>